<accession>A0A192C8U9</accession>
<dbReference type="AlphaFoldDB" id="A0A192C8U9"/>
<keyword evidence="1" id="KW-0812">Transmembrane</keyword>
<feature type="transmembrane region" description="Helical" evidence="1">
    <location>
        <begin position="187"/>
        <end position="215"/>
    </location>
</feature>
<feature type="transmembrane region" description="Helical" evidence="1">
    <location>
        <begin position="158"/>
        <end position="180"/>
    </location>
</feature>
<feature type="transmembrane region" description="Helical" evidence="1">
    <location>
        <begin position="356"/>
        <end position="372"/>
    </location>
</feature>
<dbReference type="Proteomes" id="UP000183316">
    <property type="component" value="Chromosome"/>
</dbReference>
<feature type="transmembrane region" description="Helical" evidence="1">
    <location>
        <begin position="65"/>
        <end position="86"/>
    </location>
</feature>
<evidence type="ECO:0000313" key="2">
    <source>
        <dbReference type="EMBL" id="ANK02212.1"/>
    </source>
</evidence>
<feature type="transmembrane region" description="Helical" evidence="1">
    <location>
        <begin position="129"/>
        <end position="146"/>
    </location>
</feature>
<sequence>MRLCMSIRIEESNSTKRIICLFILFLVFPDFLFYTLGVDNFSISTIISITLLFVFLRAKNICKDNFLIIVALFILLCFNCLLSMLFNIEQALTFKVVLSIYSILIMAYVSSCYAQTLWLCSEEILKRSVFYLFAFLCLIGIISILLQKTEIIHDKSMILFPEPSAFALVFIPIFSFCLYYTRGGGLLLLYILSLGIALGIQNLTMLVGIVISVFVMKKITIRQTIVILLGAWIFSMILSDLDISYYTSRLDFKNTTNLSVLVYLSGIERAFLNFITSYGLGIGFQQMGVNGEIGIYQQILAELDAPMLNIYDGSFISSKLISEFGVIGALMCIFYFFYFSRFYLRFKKSKRYSPQYILAYSFYMCFFIPLFIRGAGYINPYVFMLFSSIFLCKYHAKNILMKSNVQIAI</sequence>
<dbReference type="PATRIC" id="fig|941280.3.peg.940"/>
<evidence type="ECO:0008006" key="4">
    <source>
        <dbReference type="Google" id="ProtNLM"/>
    </source>
</evidence>
<feature type="transmembrane region" description="Helical" evidence="1">
    <location>
        <begin position="260"/>
        <end position="280"/>
    </location>
</feature>
<keyword evidence="1" id="KW-0472">Membrane</keyword>
<evidence type="ECO:0000313" key="3">
    <source>
        <dbReference type="Proteomes" id="UP000183316"/>
    </source>
</evidence>
<name>A0A192C8U9_ECO25</name>
<protein>
    <recommendedName>
        <fullName evidence="4">Wzy</fullName>
    </recommendedName>
</protein>
<dbReference type="EMBL" id="CP015085">
    <property type="protein sequence ID" value="ANK02212.1"/>
    <property type="molecule type" value="Genomic_DNA"/>
</dbReference>
<feature type="transmembrane region" description="Helical" evidence="1">
    <location>
        <begin position="221"/>
        <end position="239"/>
    </location>
</feature>
<organism evidence="2 3">
    <name type="scientific">Escherichia coli O25b:H4</name>
    <dbReference type="NCBI Taxonomy" id="941280"/>
    <lineage>
        <taxon>Bacteria</taxon>
        <taxon>Pseudomonadati</taxon>
        <taxon>Pseudomonadota</taxon>
        <taxon>Gammaproteobacteria</taxon>
        <taxon>Enterobacterales</taxon>
        <taxon>Enterobacteriaceae</taxon>
        <taxon>Escherichia</taxon>
    </lineage>
</organism>
<feature type="transmembrane region" description="Helical" evidence="1">
    <location>
        <begin position="324"/>
        <end position="344"/>
    </location>
</feature>
<proteinExistence type="predicted"/>
<reference evidence="2 3" key="1">
    <citation type="submission" date="2016-03" db="EMBL/GenBank/DDBJ databases">
        <title>Genome Sequence and Comparative Pathogenic Determinants of Uropathogenic Escherichia coli O25b:H4, a Clinical Isolate from Saudi Arabia.</title>
        <authorList>
            <person name="Alyamani E.A.J."/>
            <person name="Khiyami M.A."/>
            <person name="Booq R.Y."/>
            <person name="Bahwerth F.S."/>
            <person name="Vaisvil B."/>
            <person name="Schmitt D.P."/>
            <person name="Kapatral V."/>
        </authorList>
    </citation>
    <scope>NUCLEOTIDE SEQUENCE [LARGE SCALE GENOMIC DNA]</scope>
    <source>
        <strain evidence="2 3">O25b:H4</strain>
    </source>
</reference>
<feature type="transmembrane region" description="Helical" evidence="1">
    <location>
        <begin position="18"/>
        <end position="35"/>
    </location>
</feature>
<evidence type="ECO:0000256" key="1">
    <source>
        <dbReference type="SAM" id="Phobius"/>
    </source>
</evidence>
<feature type="transmembrane region" description="Helical" evidence="1">
    <location>
        <begin position="41"/>
        <end position="58"/>
    </location>
</feature>
<gene>
    <name evidence="2" type="ORF">WLH_00951</name>
</gene>
<keyword evidence="1" id="KW-1133">Transmembrane helix</keyword>
<feature type="transmembrane region" description="Helical" evidence="1">
    <location>
        <begin position="98"/>
        <end position="120"/>
    </location>
</feature>